<sequence length="163" mass="18563">MQKILTRTLVLAFAYLGCVGCCGYSTRSLLPTYIKTIHVTDVENRTLRSLIGEDLFDQLIFSFSRDGRLRVSPDESADLLLEVTVTSYNRSAATYDNQRNISEWRYQLRLKGICTDQVKSNTLWEGEETVFEIVSADLDEEEGISTLIETAVDRIVRNVLLAW</sequence>
<comment type="caution">
    <text evidence="1">The sequence shown here is derived from an EMBL/GenBank/DDBJ whole genome shotgun (WGS) entry which is preliminary data.</text>
</comment>
<reference evidence="1" key="1">
    <citation type="submission" date="2019-11" db="EMBL/GenBank/DDBJ databases">
        <title>Microbial mats filling the niche in hypersaline microbial mats.</title>
        <authorList>
            <person name="Wong H.L."/>
            <person name="Macleod F.I."/>
            <person name="White R.A. III"/>
            <person name="Burns B.P."/>
        </authorList>
    </citation>
    <scope>NUCLEOTIDE SEQUENCE</scope>
    <source>
        <strain evidence="1">Bin_327</strain>
    </source>
</reference>
<evidence type="ECO:0000313" key="2">
    <source>
        <dbReference type="Proteomes" id="UP000630660"/>
    </source>
</evidence>
<organism evidence="1 2">
    <name type="scientific">candidate division WOR-3 bacterium</name>
    <dbReference type="NCBI Taxonomy" id="2052148"/>
    <lineage>
        <taxon>Bacteria</taxon>
        <taxon>Bacteria division WOR-3</taxon>
    </lineage>
</organism>
<evidence type="ECO:0008006" key="3">
    <source>
        <dbReference type="Google" id="ProtNLM"/>
    </source>
</evidence>
<name>A0A9D5KAS3_UNCW3</name>
<protein>
    <recommendedName>
        <fullName evidence="3">LptE family protein</fullName>
    </recommendedName>
</protein>
<dbReference type="InterPro" id="IPR007485">
    <property type="entry name" value="LPS_assembly_LptE"/>
</dbReference>
<dbReference type="GO" id="GO:0019867">
    <property type="term" value="C:outer membrane"/>
    <property type="evidence" value="ECO:0007669"/>
    <property type="project" value="InterPro"/>
</dbReference>
<evidence type="ECO:0000313" key="1">
    <source>
        <dbReference type="EMBL" id="MBD3365372.1"/>
    </source>
</evidence>
<proteinExistence type="predicted"/>
<dbReference type="GO" id="GO:0043165">
    <property type="term" value="P:Gram-negative-bacterium-type cell outer membrane assembly"/>
    <property type="evidence" value="ECO:0007669"/>
    <property type="project" value="InterPro"/>
</dbReference>
<dbReference type="Proteomes" id="UP000630660">
    <property type="component" value="Unassembled WGS sequence"/>
</dbReference>
<accession>A0A9D5KAS3</accession>
<gene>
    <name evidence="1" type="ORF">GF359_09185</name>
</gene>
<dbReference type="EMBL" id="WJKJ01000306">
    <property type="protein sequence ID" value="MBD3365372.1"/>
    <property type="molecule type" value="Genomic_DNA"/>
</dbReference>
<dbReference type="Pfam" id="PF04390">
    <property type="entry name" value="LptE"/>
    <property type="match status" value="1"/>
</dbReference>
<dbReference type="AlphaFoldDB" id="A0A9D5KAS3"/>